<dbReference type="InterPro" id="IPR001123">
    <property type="entry name" value="LeuE-type"/>
</dbReference>
<comment type="caution">
    <text evidence="7">The sequence shown here is derived from an EMBL/GenBank/DDBJ whole genome shotgun (WGS) entry which is preliminary data.</text>
</comment>
<feature type="transmembrane region" description="Helical" evidence="6">
    <location>
        <begin position="125"/>
        <end position="150"/>
    </location>
</feature>
<feature type="transmembrane region" description="Helical" evidence="6">
    <location>
        <begin position="38"/>
        <end position="63"/>
    </location>
</feature>
<keyword evidence="8" id="KW-1185">Reference proteome</keyword>
<protein>
    <submittedName>
        <fullName evidence="7">LysE family transporter</fullName>
    </submittedName>
</protein>
<organism evidence="7 8">
    <name type="scientific">Sutterella massiliensis</name>
    <dbReference type="NCBI Taxonomy" id="1816689"/>
    <lineage>
        <taxon>Bacteria</taxon>
        <taxon>Pseudomonadati</taxon>
        <taxon>Pseudomonadota</taxon>
        <taxon>Betaproteobacteria</taxon>
        <taxon>Burkholderiales</taxon>
        <taxon>Sutterellaceae</taxon>
        <taxon>Sutterella</taxon>
    </lineage>
</organism>
<sequence length="227" mass="24504">MSALFATIAVVHLLALMSPGPDFLFVTRTAVSQSRSRAMLGVLGITAGVVFWAGLSILGLQVIFHTVPWLQSFITVAGGLYLIWMGYQLLKSGLSTPAQTSGASAEKGAAGQEEAKGVKTMRHPFLFGLLTNLANPKVVIYFASIFSGLVTPDTSDVVRTTIFAMVILETFLWFGVVALIFGLEPLRRGYRRLCRWIDGLAGVLFVGFGIGLIWSVVKRFGTETVAN</sequence>
<dbReference type="RefSeq" id="WP_205104029.1">
    <property type="nucleotide sequence ID" value="NZ_JACJJC010000018.1"/>
</dbReference>
<keyword evidence="3 6" id="KW-0812">Transmembrane</keyword>
<keyword evidence="4 6" id="KW-1133">Transmembrane helix</keyword>
<keyword evidence="5 6" id="KW-0472">Membrane</keyword>
<dbReference type="PANTHER" id="PTHR30086">
    <property type="entry name" value="ARGININE EXPORTER PROTEIN ARGO"/>
    <property type="match status" value="1"/>
</dbReference>
<evidence type="ECO:0000256" key="4">
    <source>
        <dbReference type="ARBA" id="ARBA00022989"/>
    </source>
</evidence>
<gene>
    <name evidence="7" type="ORF">H6A60_09685</name>
</gene>
<evidence type="ECO:0000256" key="1">
    <source>
        <dbReference type="ARBA" id="ARBA00004651"/>
    </source>
</evidence>
<evidence type="ECO:0000313" key="7">
    <source>
        <dbReference type="EMBL" id="MBM6704753.1"/>
    </source>
</evidence>
<feature type="transmembrane region" description="Helical" evidence="6">
    <location>
        <begin position="6"/>
        <end position="26"/>
    </location>
</feature>
<proteinExistence type="predicted"/>
<dbReference type="Proteomes" id="UP000715095">
    <property type="component" value="Unassembled WGS sequence"/>
</dbReference>
<evidence type="ECO:0000256" key="3">
    <source>
        <dbReference type="ARBA" id="ARBA00022692"/>
    </source>
</evidence>
<evidence type="ECO:0000256" key="6">
    <source>
        <dbReference type="SAM" id="Phobius"/>
    </source>
</evidence>
<feature type="transmembrane region" description="Helical" evidence="6">
    <location>
        <begin position="162"/>
        <end position="183"/>
    </location>
</feature>
<dbReference type="Pfam" id="PF01810">
    <property type="entry name" value="LysE"/>
    <property type="match status" value="1"/>
</dbReference>
<dbReference type="EMBL" id="JACJJC010000018">
    <property type="protein sequence ID" value="MBM6704753.1"/>
    <property type="molecule type" value="Genomic_DNA"/>
</dbReference>
<evidence type="ECO:0000256" key="5">
    <source>
        <dbReference type="ARBA" id="ARBA00023136"/>
    </source>
</evidence>
<accession>A0ABS2DVJ8</accession>
<comment type="subcellular location">
    <subcellularLocation>
        <location evidence="1">Cell membrane</location>
        <topology evidence="1">Multi-pass membrane protein</topology>
    </subcellularLocation>
</comment>
<evidence type="ECO:0000256" key="2">
    <source>
        <dbReference type="ARBA" id="ARBA00022475"/>
    </source>
</evidence>
<keyword evidence="2" id="KW-1003">Cell membrane</keyword>
<feature type="transmembrane region" description="Helical" evidence="6">
    <location>
        <begin position="69"/>
        <end position="87"/>
    </location>
</feature>
<name>A0ABS2DVJ8_9BURK</name>
<evidence type="ECO:0000313" key="8">
    <source>
        <dbReference type="Proteomes" id="UP000715095"/>
    </source>
</evidence>
<dbReference type="PANTHER" id="PTHR30086:SF19">
    <property type="entry name" value="THREONINE EFFLUX PROTEIN"/>
    <property type="match status" value="1"/>
</dbReference>
<feature type="transmembrane region" description="Helical" evidence="6">
    <location>
        <begin position="195"/>
        <end position="217"/>
    </location>
</feature>
<reference evidence="7 8" key="1">
    <citation type="journal article" date="2021" name="Sci. Rep.">
        <title>The distribution of antibiotic resistance genes in chicken gut microbiota commensals.</title>
        <authorList>
            <person name="Juricova H."/>
            <person name="Matiasovicova J."/>
            <person name="Kubasova T."/>
            <person name="Cejkova D."/>
            <person name="Rychlik I."/>
        </authorList>
    </citation>
    <scope>NUCLEOTIDE SEQUENCE [LARGE SCALE GENOMIC DNA]</scope>
    <source>
        <strain evidence="7 8">An829</strain>
    </source>
</reference>